<reference evidence="3" key="1">
    <citation type="journal article" date="2019" name="bioRxiv">
        <title>The Genome of the Zebra Mussel, Dreissena polymorpha: A Resource for Invasive Species Research.</title>
        <authorList>
            <person name="McCartney M.A."/>
            <person name="Auch B."/>
            <person name="Kono T."/>
            <person name="Mallez S."/>
            <person name="Zhang Y."/>
            <person name="Obille A."/>
            <person name="Becker A."/>
            <person name="Abrahante J.E."/>
            <person name="Garbe J."/>
            <person name="Badalamenti J.P."/>
            <person name="Herman A."/>
            <person name="Mangelson H."/>
            <person name="Liachko I."/>
            <person name="Sullivan S."/>
            <person name="Sone E.D."/>
            <person name="Koren S."/>
            <person name="Silverstein K.A.T."/>
            <person name="Beckman K.B."/>
            <person name="Gohl D.M."/>
        </authorList>
    </citation>
    <scope>NUCLEOTIDE SEQUENCE</scope>
    <source>
        <strain evidence="3">Duluth1</strain>
        <tissue evidence="3">Whole animal</tissue>
    </source>
</reference>
<accession>A0A9D4S6I3</accession>
<gene>
    <name evidence="3" type="ORF">DPMN_016388</name>
</gene>
<evidence type="ECO:0000256" key="1">
    <source>
        <dbReference type="SAM" id="MobiDB-lite"/>
    </source>
</evidence>
<organism evidence="3 4">
    <name type="scientific">Dreissena polymorpha</name>
    <name type="common">Zebra mussel</name>
    <name type="synonym">Mytilus polymorpha</name>
    <dbReference type="NCBI Taxonomy" id="45954"/>
    <lineage>
        <taxon>Eukaryota</taxon>
        <taxon>Metazoa</taxon>
        <taxon>Spiralia</taxon>
        <taxon>Lophotrochozoa</taxon>
        <taxon>Mollusca</taxon>
        <taxon>Bivalvia</taxon>
        <taxon>Autobranchia</taxon>
        <taxon>Heteroconchia</taxon>
        <taxon>Euheterodonta</taxon>
        <taxon>Imparidentia</taxon>
        <taxon>Neoheterodontei</taxon>
        <taxon>Myida</taxon>
        <taxon>Dreissenoidea</taxon>
        <taxon>Dreissenidae</taxon>
        <taxon>Dreissena</taxon>
    </lineage>
</organism>
<feature type="transmembrane region" description="Helical" evidence="2">
    <location>
        <begin position="31"/>
        <end position="50"/>
    </location>
</feature>
<feature type="region of interest" description="Disordered" evidence="1">
    <location>
        <begin position="51"/>
        <end position="76"/>
    </location>
</feature>
<comment type="caution">
    <text evidence="3">The sequence shown here is derived from an EMBL/GenBank/DDBJ whole genome shotgun (WGS) entry which is preliminary data.</text>
</comment>
<keyword evidence="4" id="KW-1185">Reference proteome</keyword>
<reference evidence="3" key="2">
    <citation type="submission" date="2020-11" db="EMBL/GenBank/DDBJ databases">
        <authorList>
            <person name="McCartney M.A."/>
            <person name="Auch B."/>
            <person name="Kono T."/>
            <person name="Mallez S."/>
            <person name="Becker A."/>
            <person name="Gohl D.M."/>
            <person name="Silverstein K.A.T."/>
            <person name="Koren S."/>
            <person name="Bechman K.B."/>
            <person name="Herman A."/>
            <person name="Abrahante J.E."/>
            <person name="Garbe J."/>
        </authorList>
    </citation>
    <scope>NUCLEOTIDE SEQUENCE</scope>
    <source>
        <strain evidence="3">Duluth1</strain>
        <tissue evidence="3">Whole animal</tissue>
    </source>
</reference>
<keyword evidence="2" id="KW-0812">Transmembrane</keyword>
<feature type="compositionally biased region" description="Low complexity" evidence="1">
    <location>
        <begin position="51"/>
        <end position="66"/>
    </location>
</feature>
<keyword evidence="2" id="KW-0472">Membrane</keyword>
<dbReference type="EMBL" id="JAIWYP010000001">
    <property type="protein sequence ID" value="KAH3892273.1"/>
    <property type="molecule type" value="Genomic_DNA"/>
</dbReference>
<protein>
    <submittedName>
        <fullName evidence="3">Uncharacterized protein</fullName>
    </submittedName>
</protein>
<dbReference type="Proteomes" id="UP000828390">
    <property type="component" value="Unassembled WGS sequence"/>
</dbReference>
<evidence type="ECO:0000313" key="3">
    <source>
        <dbReference type="EMBL" id="KAH3892273.1"/>
    </source>
</evidence>
<keyword evidence="2" id="KW-1133">Transmembrane helix</keyword>
<evidence type="ECO:0000256" key="2">
    <source>
        <dbReference type="SAM" id="Phobius"/>
    </source>
</evidence>
<proteinExistence type="predicted"/>
<feature type="transmembrane region" description="Helical" evidence="2">
    <location>
        <begin position="89"/>
        <end position="107"/>
    </location>
</feature>
<sequence>MVTFCSMGAARIVGAASERPSLETSLVTSGLLGLLKVAVVVAAVLLVGASERSSLSSSERAGLLGSPESLSKRTQDVDRRWPLVKDTSGLLVLFAVAMAVGAARLVGAL</sequence>
<name>A0A9D4S6I3_DREPO</name>
<dbReference type="AlphaFoldDB" id="A0A9D4S6I3"/>
<evidence type="ECO:0000313" key="4">
    <source>
        <dbReference type="Proteomes" id="UP000828390"/>
    </source>
</evidence>